<feature type="transmembrane region" description="Helical" evidence="7">
    <location>
        <begin position="177"/>
        <end position="199"/>
    </location>
</feature>
<protein>
    <recommendedName>
        <fullName evidence="6">Putative O-antigen transporter</fullName>
    </recommendedName>
</protein>
<dbReference type="EMBL" id="FJXR01000016">
    <property type="protein sequence ID" value="CZV62382.1"/>
    <property type="molecule type" value="Genomic_DNA"/>
</dbReference>
<keyword evidence="3 7" id="KW-0812">Transmembrane</keyword>
<feature type="transmembrane region" description="Helical" evidence="7">
    <location>
        <begin position="332"/>
        <end position="351"/>
    </location>
</feature>
<dbReference type="InterPro" id="IPR002797">
    <property type="entry name" value="Polysacc_synth"/>
</dbReference>
<evidence type="ECO:0000256" key="6">
    <source>
        <dbReference type="ARBA" id="ARBA00049738"/>
    </source>
</evidence>
<comment type="subcellular location">
    <subcellularLocation>
        <location evidence="1">Cell membrane</location>
        <topology evidence="1">Multi-pass membrane protein</topology>
    </subcellularLocation>
</comment>
<organism evidence="8 9">
    <name type="scientific">Enterobacter cloacae</name>
    <dbReference type="NCBI Taxonomy" id="550"/>
    <lineage>
        <taxon>Bacteria</taxon>
        <taxon>Pseudomonadati</taxon>
        <taxon>Pseudomonadota</taxon>
        <taxon>Gammaproteobacteria</taxon>
        <taxon>Enterobacterales</taxon>
        <taxon>Enterobacteriaceae</taxon>
        <taxon>Enterobacter</taxon>
        <taxon>Enterobacter cloacae complex</taxon>
    </lineage>
</organism>
<keyword evidence="4 7" id="KW-1133">Transmembrane helix</keyword>
<name>A0A157EDW8_ENTCL</name>
<feature type="transmembrane region" description="Helical" evidence="7">
    <location>
        <begin position="153"/>
        <end position="171"/>
    </location>
</feature>
<feature type="transmembrane region" description="Helical" evidence="7">
    <location>
        <begin position="120"/>
        <end position="141"/>
    </location>
</feature>
<gene>
    <name evidence="8" type="ORF">SAMEA2273318_02826</name>
</gene>
<reference evidence="8 9" key="1">
    <citation type="submission" date="2016-03" db="EMBL/GenBank/DDBJ databases">
        <authorList>
            <consortium name="Pathogen Informatics"/>
        </authorList>
    </citation>
    <scope>NUCLEOTIDE SEQUENCE [LARGE SCALE GENOMIC DNA]</scope>
    <source>
        <strain evidence="9">e1252</strain>
    </source>
</reference>
<sequence>MSLIKNSGWNIFGLALPLLMAIPVMGILARLLGVERFGLFTIAYALMGYASVFDGGLSRAVIRFVSTHRNDENRVNAILGTSLYAVTGLSIIIVLLAYFFAPSLASFLNVSPDLFNELTLALRLLVLCVPALLLTQVWRAYLEGVEKFSSLNIQQVTTSPFIILLPLFAVLYSPTLTSAVCGLVAGRWIVALISWKVCASHLKEFRRIFRKDVFSELMSFGGWVTLSNIIGPLMGFVDRFAVSHFSGASIVAHYSGPSDMVARLALFPGAVARALFPKLSYSKSKDTHSVYYRTLWSVFIFSILLATPFFIFSSDILGLWLGKEYMGDAAQIFRILLLGFIFNSVAQICFAKIQSAGHAKWTGIVHIIEFFPYILILYYLTTTYSIFGAAAAFLLRSFVDFLILFYVEKVGIRMKAGG</sequence>
<evidence type="ECO:0000256" key="3">
    <source>
        <dbReference type="ARBA" id="ARBA00022692"/>
    </source>
</evidence>
<dbReference type="PANTHER" id="PTHR30250">
    <property type="entry name" value="PST FAMILY PREDICTED COLANIC ACID TRANSPORTER"/>
    <property type="match status" value="1"/>
</dbReference>
<evidence type="ECO:0000256" key="4">
    <source>
        <dbReference type="ARBA" id="ARBA00022989"/>
    </source>
</evidence>
<dbReference type="AlphaFoldDB" id="A0A157EDW8"/>
<evidence type="ECO:0000256" key="2">
    <source>
        <dbReference type="ARBA" id="ARBA00022475"/>
    </source>
</evidence>
<feature type="transmembrane region" description="Helical" evidence="7">
    <location>
        <begin position="77"/>
        <end position="100"/>
    </location>
</feature>
<feature type="transmembrane region" description="Helical" evidence="7">
    <location>
        <begin position="37"/>
        <end position="57"/>
    </location>
</feature>
<evidence type="ECO:0000313" key="9">
    <source>
        <dbReference type="Proteomes" id="UP000076008"/>
    </source>
</evidence>
<evidence type="ECO:0000256" key="7">
    <source>
        <dbReference type="SAM" id="Phobius"/>
    </source>
</evidence>
<feature type="transmembrane region" description="Helical" evidence="7">
    <location>
        <begin position="291"/>
        <end position="312"/>
    </location>
</feature>
<feature type="transmembrane region" description="Helical" evidence="7">
    <location>
        <begin position="220"/>
        <end position="241"/>
    </location>
</feature>
<dbReference type="Pfam" id="PF01943">
    <property type="entry name" value="Polysacc_synt"/>
    <property type="match status" value="1"/>
</dbReference>
<evidence type="ECO:0000256" key="5">
    <source>
        <dbReference type="ARBA" id="ARBA00023136"/>
    </source>
</evidence>
<dbReference type="InterPro" id="IPR050833">
    <property type="entry name" value="Poly_Biosynth_Transport"/>
</dbReference>
<feature type="transmembrane region" description="Helical" evidence="7">
    <location>
        <begin position="12"/>
        <end position="31"/>
    </location>
</feature>
<dbReference type="GO" id="GO:0005886">
    <property type="term" value="C:plasma membrane"/>
    <property type="evidence" value="ECO:0007669"/>
    <property type="project" value="UniProtKB-SubCell"/>
</dbReference>
<proteinExistence type="predicted"/>
<evidence type="ECO:0000256" key="1">
    <source>
        <dbReference type="ARBA" id="ARBA00004651"/>
    </source>
</evidence>
<dbReference type="CDD" id="cd13128">
    <property type="entry name" value="MATE_Wzx_like"/>
    <property type="match status" value="1"/>
</dbReference>
<feature type="transmembrane region" description="Helical" evidence="7">
    <location>
        <begin position="261"/>
        <end position="279"/>
    </location>
</feature>
<feature type="transmembrane region" description="Helical" evidence="7">
    <location>
        <begin position="386"/>
        <end position="407"/>
    </location>
</feature>
<keyword evidence="2" id="KW-1003">Cell membrane</keyword>
<evidence type="ECO:0000313" key="8">
    <source>
        <dbReference type="EMBL" id="CZV62382.1"/>
    </source>
</evidence>
<dbReference type="RefSeq" id="WP_063144507.1">
    <property type="nucleotide sequence ID" value="NZ_FJXR01000016.1"/>
</dbReference>
<accession>A0A157EDW8</accession>
<feature type="transmembrane region" description="Helical" evidence="7">
    <location>
        <begin position="363"/>
        <end position="380"/>
    </location>
</feature>
<dbReference type="PANTHER" id="PTHR30250:SF11">
    <property type="entry name" value="O-ANTIGEN TRANSPORTER-RELATED"/>
    <property type="match status" value="1"/>
</dbReference>
<dbReference type="Proteomes" id="UP000076008">
    <property type="component" value="Unassembled WGS sequence"/>
</dbReference>
<keyword evidence="5 7" id="KW-0472">Membrane</keyword>